<reference evidence="1" key="1">
    <citation type="submission" date="2022-07" db="EMBL/GenBank/DDBJ databases">
        <title>Genome Sequence of Phlebia brevispora.</title>
        <authorList>
            <person name="Buettner E."/>
        </authorList>
    </citation>
    <scope>NUCLEOTIDE SEQUENCE</scope>
    <source>
        <strain evidence="1">MPL23</strain>
    </source>
</reference>
<keyword evidence="2" id="KW-1185">Reference proteome</keyword>
<protein>
    <submittedName>
        <fullName evidence="1">Uncharacterized protein</fullName>
    </submittedName>
</protein>
<comment type="caution">
    <text evidence="1">The sequence shown here is derived from an EMBL/GenBank/DDBJ whole genome shotgun (WGS) entry which is preliminary data.</text>
</comment>
<proteinExistence type="predicted"/>
<name>A0ACC1T7K7_9APHY</name>
<gene>
    <name evidence="1" type="ORF">NM688_g2712</name>
</gene>
<accession>A0ACC1T7K7</accession>
<evidence type="ECO:0000313" key="1">
    <source>
        <dbReference type="EMBL" id="KAJ3555190.1"/>
    </source>
</evidence>
<dbReference type="Proteomes" id="UP001148662">
    <property type="component" value="Unassembled WGS sequence"/>
</dbReference>
<sequence length="219" mass="24683">MHRHIFLGVEITMTPRVLLGFNIWDRHVRRIILFCSEDFSTYIASEDPSISEAYSLPIGSPVCDATLYGREHPINRSHNDGVTVSHRRNSSIMQHVSYSHISRCASGGHIEIRYFQAHHEDIDAALAADIGPYLLRYALRYDGAQRPCPAPTHNLPATFVSLLDDAQPSASQIPIDLSNQQCHSRLLVKVRLELAHRDIQSHIDNTSGMRAMGRIMFMA</sequence>
<evidence type="ECO:0000313" key="2">
    <source>
        <dbReference type="Proteomes" id="UP001148662"/>
    </source>
</evidence>
<dbReference type="EMBL" id="JANHOG010000356">
    <property type="protein sequence ID" value="KAJ3555190.1"/>
    <property type="molecule type" value="Genomic_DNA"/>
</dbReference>
<organism evidence="1 2">
    <name type="scientific">Phlebia brevispora</name>
    <dbReference type="NCBI Taxonomy" id="194682"/>
    <lineage>
        <taxon>Eukaryota</taxon>
        <taxon>Fungi</taxon>
        <taxon>Dikarya</taxon>
        <taxon>Basidiomycota</taxon>
        <taxon>Agaricomycotina</taxon>
        <taxon>Agaricomycetes</taxon>
        <taxon>Polyporales</taxon>
        <taxon>Meruliaceae</taxon>
        <taxon>Phlebia</taxon>
    </lineage>
</organism>